<keyword evidence="3" id="KW-0966">Cell projection</keyword>
<dbReference type="InterPro" id="IPR025501">
    <property type="entry name" value="MinD_FleN"/>
</dbReference>
<keyword evidence="1" id="KW-0547">Nucleotide-binding</keyword>
<dbReference type="EMBL" id="BAUT01000001">
    <property type="protein sequence ID" value="GAE24273.1"/>
    <property type="molecule type" value="Genomic_DNA"/>
</dbReference>
<dbReference type="GO" id="GO:0005829">
    <property type="term" value="C:cytosol"/>
    <property type="evidence" value="ECO:0007669"/>
    <property type="project" value="TreeGrafter"/>
</dbReference>
<keyword evidence="4" id="KW-1185">Reference proteome</keyword>
<dbReference type="CDD" id="cd02038">
    <property type="entry name" value="FlhG-like"/>
    <property type="match status" value="1"/>
</dbReference>
<keyword evidence="2" id="KW-0067">ATP-binding</keyword>
<dbReference type="Proteomes" id="UP000018890">
    <property type="component" value="Unassembled WGS sequence"/>
</dbReference>
<dbReference type="AlphaFoldDB" id="W4PXR7"/>
<comment type="caution">
    <text evidence="3">The sequence shown here is derived from an EMBL/GenBank/DDBJ whole genome shotgun (WGS) entry which is preliminary data.</text>
</comment>
<evidence type="ECO:0000313" key="4">
    <source>
        <dbReference type="Proteomes" id="UP000018890"/>
    </source>
</evidence>
<dbReference type="GO" id="GO:0009898">
    <property type="term" value="C:cytoplasmic side of plasma membrane"/>
    <property type="evidence" value="ECO:0007669"/>
    <property type="project" value="TreeGrafter"/>
</dbReference>
<dbReference type="PANTHER" id="PTHR43384">
    <property type="entry name" value="SEPTUM SITE-DETERMINING PROTEIN MIND HOMOLOG, CHLOROPLASTIC-RELATED"/>
    <property type="match status" value="1"/>
</dbReference>
<dbReference type="GO" id="GO:0051782">
    <property type="term" value="P:negative regulation of cell division"/>
    <property type="evidence" value="ECO:0007669"/>
    <property type="project" value="TreeGrafter"/>
</dbReference>
<dbReference type="InterPro" id="IPR027417">
    <property type="entry name" value="P-loop_NTPase"/>
</dbReference>
<evidence type="ECO:0000256" key="2">
    <source>
        <dbReference type="ARBA" id="ARBA00022840"/>
    </source>
</evidence>
<sequence length="284" mass="31574">MSDQAENLRKLIESSNQKQSKVIAIVSGKGGVGKSNICLNLSISFANLGNRVAIIDLDIGMGNVDVLMGVTPRYHLMDLFDPQLSIWDIVEESPHGISYIGGGAGFSTLATFNDEKMNRFFSQMELIEKHYDYIFLDMSAGATKESLEFILAAHEVFILTTPEPPAMTDAYSMLKFIYLQDHEKPLYVIVNRAETEKEGSRTLNSFKHVAKQFLKKDIIELGYVPDDSNVTKAVKAQVPLIVWNEQSKASKAIKGIASSYIGEEKITTTKLSQFIKNVKNIGIK</sequence>
<accession>W4PXR7</accession>
<dbReference type="InterPro" id="IPR050625">
    <property type="entry name" value="ParA/MinD_ATPase"/>
</dbReference>
<reference evidence="3" key="1">
    <citation type="journal article" date="2014" name="Genome Announc.">
        <title>Draft Genome Sequences of Three Alkaliphilic Bacillus Strains, Bacillus wakoensis JCM 9140T, Bacillus akibai JCM 9157T, and Bacillus hemicellulosilyticus JCM 9152T.</title>
        <authorList>
            <person name="Yuki M."/>
            <person name="Oshima K."/>
            <person name="Suda W."/>
            <person name="Oshida Y."/>
            <person name="Kitamura K."/>
            <person name="Iida T."/>
            <person name="Hattori M."/>
            <person name="Ohkuma M."/>
        </authorList>
    </citation>
    <scope>NUCLEOTIDE SEQUENCE [LARGE SCALE GENOMIC DNA]</scope>
    <source>
        <strain evidence="3">JCM 9140</strain>
    </source>
</reference>
<gene>
    <name evidence="3" type="ORF">JCM9140_186</name>
</gene>
<evidence type="ECO:0000256" key="1">
    <source>
        <dbReference type="ARBA" id="ARBA00022741"/>
    </source>
</evidence>
<dbReference type="STRING" id="1236970.JCM9140_186"/>
<dbReference type="GO" id="GO:0005524">
    <property type="term" value="F:ATP binding"/>
    <property type="evidence" value="ECO:0007669"/>
    <property type="project" value="UniProtKB-KW"/>
</dbReference>
<keyword evidence="3" id="KW-0282">Flagellum</keyword>
<keyword evidence="3" id="KW-0969">Cilium</keyword>
<dbReference type="Gene3D" id="3.40.50.300">
    <property type="entry name" value="P-loop containing nucleotide triphosphate hydrolases"/>
    <property type="match status" value="1"/>
</dbReference>
<dbReference type="Pfam" id="PF10609">
    <property type="entry name" value="ParA"/>
    <property type="match status" value="1"/>
</dbReference>
<dbReference type="PIRSF" id="PIRSF003092">
    <property type="entry name" value="MinD"/>
    <property type="match status" value="1"/>
</dbReference>
<dbReference type="PANTHER" id="PTHR43384:SF4">
    <property type="entry name" value="CELLULOSE BIOSYNTHESIS PROTEIN BCSQ-RELATED"/>
    <property type="match status" value="1"/>
</dbReference>
<organism evidence="3 4">
    <name type="scientific">Halalkalibacter wakoensis JCM 9140</name>
    <dbReference type="NCBI Taxonomy" id="1236970"/>
    <lineage>
        <taxon>Bacteria</taxon>
        <taxon>Bacillati</taxon>
        <taxon>Bacillota</taxon>
        <taxon>Bacilli</taxon>
        <taxon>Bacillales</taxon>
        <taxon>Bacillaceae</taxon>
        <taxon>Halalkalibacter</taxon>
    </lineage>
</organism>
<dbReference type="InterPro" id="IPR033756">
    <property type="entry name" value="YlxH/NBP35"/>
</dbReference>
<proteinExistence type="predicted"/>
<dbReference type="GO" id="GO:0016887">
    <property type="term" value="F:ATP hydrolysis activity"/>
    <property type="evidence" value="ECO:0007669"/>
    <property type="project" value="TreeGrafter"/>
</dbReference>
<name>W4PXR7_9BACI</name>
<dbReference type="InterPro" id="IPR033875">
    <property type="entry name" value="FlhG"/>
</dbReference>
<dbReference type="RefSeq" id="WP_034740996.1">
    <property type="nucleotide sequence ID" value="NZ_BAUT01000001.1"/>
</dbReference>
<dbReference type="SUPFAM" id="SSF52540">
    <property type="entry name" value="P-loop containing nucleoside triphosphate hydrolases"/>
    <property type="match status" value="1"/>
</dbReference>
<protein>
    <submittedName>
        <fullName evidence="3">Flagellar synthesis regulator FleN</fullName>
    </submittedName>
</protein>
<evidence type="ECO:0000313" key="3">
    <source>
        <dbReference type="EMBL" id="GAE24273.1"/>
    </source>
</evidence>
<dbReference type="OrthoDB" id="9816297at2"/>